<dbReference type="Pfam" id="PF08241">
    <property type="entry name" value="Methyltransf_11"/>
    <property type="match status" value="1"/>
</dbReference>
<dbReference type="InterPro" id="IPR050508">
    <property type="entry name" value="Methyltransf_Superfamily"/>
</dbReference>
<reference evidence="3 4" key="1">
    <citation type="journal article" date="2019" name="Int. J. Syst. Evol. Microbiol.">
        <title>The Global Catalogue of Microorganisms (GCM) 10K type strain sequencing project: providing services to taxonomists for standard genome sequencing and annotation.</title>
        <authorList>
            <consortium name="The Broad Institute Genomics Platform"/>
            <consortium name="The Broad Institute Genome Sequencing Center for Infectious Disease"/>
            <person name="Wu L."/>
            <person name="Ma J."/>
        </authorList>
    </citation>
    <scope>NUCLEOTIDE SEQUENCE [LARGE SCALE GENOMIC DNA]</scope>
    <source>
        <strain evidence="3 4">CGMCC 1.12553</strain>
    </source>
</reference>
<accession>A0ABD5PFG3</accession>
<dbReference type="PANTHER" id="PTHR42912:SF93">
    <property type="entry name" value="N6-ADENOSINE-METHYLTRANSFERASE TMT1A"/>
    <property type="match status" value="1"/>
</dbReference>
<dbReference type="GO" id="GO:0008168">
    <property type="term" value="F:methyltransferase activity"/>
    <property type="evidence" value="ECO:0007669"/>
    <property type="project" value="UniProtKB-KW"/>
</dbReference>
<keyword evidence="3" id="KW-0489">Methyltransferase</keyword>
<gene>
    <name evidence="3" type="ORF">ACFO0N_16565</name>
</gene>
<dbReference type="EC" id="2.1.1.-" evidence="3"/>
<dbReference type="EMBL" id="JBHSDS010000008">
    <property type="protein sequence ID" value="MFC4359557.1"/>
    <property type="molecule type" value="Genomic_DNA"/>
</dbReference>
<feature type="region of interest" description="Disordered" evidence="1">
    <location>
        <begin position="1"/>
        <end position="20"/>
    </location>
</feature>
<evidence type="ECO:0000259" key="2">
    <source>
        <dbReference type="Pfam" id="PF08241"/>
    </source>
</evidence>
<evidence type="ECO:0000256" key="1">
    <source>
        <dbReference type="SAM" id="MobiDB-lite"/>
    </source>
</evidence>
<keyword evidence="4" id="KW-1185">Reference proteome</keyword>
<organism evidence="3 4">
    <name type="scientific">Halobium salinum</name>
    <dbReference type="NCBI Taxonomy" id="1364940"/>
    <lineage>
        <taxon>Archaea</taxon>
        <taxon>Methanobacteriati</taxon>
        <taxon>Methanobacteriota</taxon>
        <taxon>Stenosarchaea group</taxon>
        <taxon>Halobacteria</taxon>
        <taxon>Halobacteriales</taxon>
        <taxon>Haloferacaceae</taxon>
        <taxon>Halobium</taxon>
    </lineage>
</organism>
<dbReference type="Gene3D" id="3.40.50.150">
    <property type="entry name" value="Vaccinia Virus protein VP39"/>
    <property type="match status" value="1"/>
</dbReference>
<comment type="caution">
    <text evidence="3">The sequence shown here is derived from an EMBL/GenBank/DDBJ whole genome shotgun (WGS) entry which is preliminary data.</text>
</comment>
<dbReference type="InterPro" id="IPR013216">
    <property type="entry name" value="Methyltransf_11"/>
</dbReference>
<dbReference type="InterPro" id="IPR029063">
    <property type="entry name" value="SAM-dependent_MTases_sf"/>
</dbReference>
<dbReference type="PANTHER" id="PTHR42912">
    <property type="entry name" value="METHYLTRANSFERASE"/>
    <property type="match status" value="1"/>
</dbReference>
<dbReference type="GO" id="GO:0032259">
    <property type="term" value="P:methylation"/>
    <property type="evidence" value="ECO:0007669"/>
    <property type="project" value="UniProtKB-KW"/>
</dbReference>
<dbReference type="AlphaFoldDB" id="A0ABD5PFG3"/>
<dbReference type="Proteomes" id="UP001595921">
    <property type="component" value="Unassembled WGS sequence"/>
</dbReference>
<name>A0ABD5PFG3_9EURY</name>
<keyword evidence="3" id="KW-0808">Transferase</keyword>
<evidence type="ECO:0000313" key="4">
    <source>
        <dbReference type="Proteomes" id="UP001595921"/>
    </source>
</evidence>
<dbReference type="SUPFAM" id="SSF53335">
    <property type="entry name" value="S-adenosyl-L-methionine-dependent methyltransferases"/>
    <property type="match status" value="1"/>
</dbReference>
<sequence length="256" mass="28141">MSDDDAGGDPAARDPADPPVALAAYEALADDYAAKAPTKPYNADLERPATRSLLPPVEGLDTLDAGCGPGITTEELHEAGARRVVGADVSPRMLEHARDRVGDRADLVRLDMGRPLPVADDSFDLVHSSLAVTYVREWDALFSEFARVLRPGGVLVFSTQHPFDDATRLEPADYFAVEEVTETWDGFGDPVDVTFFRRPLEVTLNALLGAGFRLEAVEEAKPTERFRERRPDAYDRVRRRPPFLCLRASLPGVPDQ</sequence>
<dbReference type="RefSeq" id="WP_267621637.1">
    <property type="nucleotide sequence ID" value="NZ_JAODIW010000006.1"/>
</dbReference>
<proteinExistence type="predicted"/>
<protein>
    <submittedName>
        <fullName evidence="3">Class I SAM-dependent methyltransferase</fullName>
        <ecNumber evidence="3">2.1.1.-</ecNumber>
    </submittedName>
</protein>
<dbReference type="CDD" id="cd02440">
    <property type="entry name" value="AdoMet_MTases"/>
    <property type="match status" value="1"/>
</dbReference>
<evidence type="ECO:0000313" key="3">
    <source>
        <dbReference type="EMBL" id="MFC4359557.1"/>
    </source>
</evidence>
<feature type="domain" description="Methyltransferase type 11" evidence="2">
    <location>
        <begin position="63"/>
        <end position="157"/>
    </location>
</feature>